<dbReference type="PRINTS" id="PR01607">
    <property type="entry name" value="APYRASEFAMLY"/>
</dbReference>
<dbReference type="GO" id="GO:0030288">
    <property type="term" value="C:outer membrane-bounded periplasmic space"/>
    <property type="evidence" value="ECO:0007669"/>
    <property type="project" value="TreeGrafter"/>
</dbReference>
<dbReference type="SUPFAM" id="SSF56300">
    <property type="entry name" value="Metallo-dependent phosphatases"/>
    <property type="match status" value="1"/>
</dbReference>
<feature type="domain" description="5'-Nucleotidase C-terminal" evidence="5">
    <location>
        <begin position="404"/>
        <end position="547"/>
    </location>
</feature>
<dbReference type="SUPFAM" id="SSF55816">
    <property type="entry name" value="5'-nucleotidase (syn. UDP-sugar hydrolase), C-terminal domain"/>
    <property type="match status" value="1"/>
</dbReference>
<dbReference type="GO" id="GO:0016788">
    <property type="term" value="F:hydrolase activity, acting on ester bonds"/>
    <property type="evidence" value="ECO:0007669"/>
    <property type="project" value="InterPro"/>
</dbReference>
<keyword evidence="2" id="KW-0732">Signal</keyword>
<dbReference type="InterPro" id="IPR004843">
    <property type="entry name" value="Calcineurin-like_PHP"/>
</dbReference>
<evidence type="ECO:0000256" key="1">
    <source>
        <dbReference type="ARBA" id="ARBA00006654"/>
    </source>
</evidence>
<dbReference type="InterPro" id="IPR006146">
    <property type="entry name" value="5'-Nucleotdase_CS"/>
</dbReference>
<dbReference type="PANTHER" id="PTHR11575:SF6">
    <property type="entry name" value="2',3'-CYCLIC-NUCLEOTIDE 2'-PHOSPHODIESTERASE_3'-NUCLEOTIDASE"/>
    <property type="match status" value="1"/>
</dbReference>
<dbReference type="PROSITE" id="PS00785">
    <property type="entry name" value="5_NUCLEOTIDASE_1"/>
    <property type="match status" value="1"/>
</dbReference>
<dbReference type="Proteomes" id="UP001226762">
    <property type="component" value="Unassembled WGS sequence"/>
</dbReference>
<comment type="caution">
    <text evidence="6">The sequence shown here is derived from an EMBL/GenBank/DDBJ whole genome shotgun (WGS) entry which is preliminary data.</text>
</comment>
<proteinExistence type="inferred from homology"/>
<organism evidence="6 7">
    <name type="scientific">Marimonas arenosa</name>
    <dbReference type="NCBI Taxonomy" id="1795305"/>
    <lineage>
        <taxon>Bacteria</taxon>
        <taxon>Pseudomonadati</taxon>
        <taxon>Pseudomonadota</taxon>
        <taxon>Alphaproteobacteria</taxon>
        <taxon>Rhodobacterales</taxon>
        <taxon>Paracoccaceae</taxon>
        <taxon>Marimonas</taxon>
    </lineage>
</organism>
<dbReference type="Gene3D" id="3.60.21.10">
    <property type="match status" value="1"/>
</dbReference>
<dbReference type="InterPro" id="IPR036907">
    <property type="entry name" value="5'-Nucleotdase_C_sf"/>
</dbReference>
<evidence type="ECO:0000259" key="4">
    <source>
        <dbReference type="Pfam" id="PF00149"/>
    </source>
</evidence>
<keyword evidence="3" id="KW-0378">Hydrolase</keyword>
<dbReference type="GO" id="GO:0009166">
    <property type="term" value="P:nucleotide catabolic process"/>
    <property type="evidence" value="ECO:0007669"/>
    <property type="project" value="InterPro"/>
</dbReference>
<dbReference type="GO" id="GO:0046872">
    <property type="term" value="F:metal ion binding"/>
    <property type="evidence" value="ECO:0007669"/>
    <property type="project" value="InterPro"/>
</dbReference>
<sequence>MASDATSSRNSATADIRLRVLHTSDLHGALRGFDYLADKPSETIGLSRTATLVRAARAGAANTLLFDTGDALQGSPVCDLTAETGLAPGQVHPMIAAMNALGYDGFTPGNHDFNHGSDFLFRALEGAAFPVVSANFLHRGPVSDRSMVFASHAILKRRVSDSTGAWHDLRVAIIGCLPPQTIDWDHALADRFDTDCMVAAVRRTLADIRAEGCDLTILLAHSGIDPAAPEARAENALIDLAALDGLDLILGGHTHLTFPPDPATPAAHESIDTERGRIHGTPVLISGFSGNHLGQADLVLSLDAESKWIVTEARCSVTPLARRDALGIIAGLTPEDPDLVTLTEPAHAETLRYNREPIGRTLQPLHSFFALLGNDAATQLVAGAQTCYLANAIAGTPLAKLPMLSAANPFKTGRLGGPDHYTHIPAGPLTRRSVTDLYIYPNTICAVKVTGRQLREWLEHSASLFCHVEQATPDDTPLLDDAFPGYKFDILCGLTYEIDLSRPARYDSHRRITDPAAWRIRSLCHESRPIIDDQVFLVASNSYRIYGIGFSDPPPEVVFTAPVSNRDILLDYIRQSDPLLPNVVPVWSFAPLGGARLRFETSPLARAYLGEPQLPPLEDLGNTPEGFARFRVTL</sequence>
<protein>
    <submittedName>
        <fullName evidence="6">Bifunctional 2',3'-cyclic-nucleotide 2'-phosphodiesterase/3'-nucleotidase</fullName>
    </submittedName>
</protein>
<name>A0AAE3WD43_9RHOB</name>
<dbReference type="Gene3D" id="3.90.780.10">
    <property type="entry name" value="5'-Nucleotidase, C-terminal domain"/>
    <property type="match status" value="1"/>
</dbReference>
<dbReference type="Pfam" id="PF02872">
    <property type="entry name" value="5_nucleotid_C"/>
    <property type="match status" value="1"/>
</dbReference>
<accession>A0AAE3WD43</accession>
<dbReference type="PANTHER" id="PTHR11575">
    <property type="entry name" value="5'-NUCLEOTIDASE-RELATED"/>
    <property type="match status" value="1"/>
</dbReference>
<dbReference type="GO" id="GO:0000166">
    <property type="term" value="F:nucleotide binding"/>
    <property type="evidence" value="ECO:0007669"/>
    <property type="project" value="UniProtKB-KW"/>
</dbReference>
<dbReference type="RefSeq" id="WP_306734841.1">
    <property type="nucleotide sequence ID" value="NZ_JANHAX010000002.1"/>
</dbReference>
<dbReference type="EMBL" id="JANHAX010000002">
    <property type="protein sequence ID" value="MDQ2089567.1"/>
    <property type="molecule type" value="Genomic_DNA"/>
</dbReference>
<keyword evidence="7" id="KW-1185">Reference proteome</keyword>
<evidence type="ECO:0000256" key="3">
    <source>
        <dbReference type="RuleBase" id="RU362119"/>
    </source>
</evidence>
<dbReference type="Pfam" id="PF00149">
    <property type="entry name" value="Metallophos"/>
    <property type="match status" value="1"/>
</dbReference>
<evidence type="ECO:0000313" key="6">
    <source>
        <dbReference type="EMBL" id="MDQ2089567.1"/>
    </source>
</evidence>
<feature type="domain" description="Calcineurin-like phosphoesterase" evidence="4">
    <location>
        <begin position="18"/>
        <end position="255"/>
    </location>
</feature>
<dbReference type="InterPro" id="IPR008334">
    <property type="entry name" value="5'-Nucleotdase_C"/>
</dbReference>
<dbReference type="AlphaFoldDB" id="A0AAE3WD43"/>
<dbReference type="NCBIfam" id="NF006938">
    <property type="entry name" value="PRK09420.1"/>
    <property type="match status" value="1"/>
</dbReference>
<evidence type="ECO:0000313" key="7">
    <source>
        <dbReference type="Proteomes" id="UP001226762"/>
    </source>
</evidence>
<dbReference type="InterPro" id="IPR029052">
    <property type="entry name" value="Metallo-depent_PP-like"/>
</dbReference>
<evidence type="ECO:0000256" key="2">
    <source>
        <dbReference type="ARBA" id="ARBA00022729"/>
    </source>
</evidence>
<evidence type="ECO:0000259" key="5">
    <source>
        <dbReference type="Pfam" id="PF02872"/>
    </source>
</evidence>
<gene>
    <name evidence="6" type="ORF">NO357_06605</name>
</gene>
<keyword evidence="3" id="KW-0547">Nucleotide-binding</keyword>
<reference evidence="6" key="1">
    <citation type="submission" date="2022-07" db="EMBL/GenBank/DDBJ databases">
        <authorList>
            <person name="Otstavnykh N."/>
            <person name="Isaeva M."/>
            <person name="Bystritskaya E."/>
        </authorList>
    </citation>
    <scope>NUCLEOTIDE SEQUENCE</scope>
    <source>
        <strain evidence="6">KCTC 52189</strain>
    </source>
</reference>
<comment type="similarity">
    <text evidence="1 3">Belongs to the 5'-nucleotidase family.</text>
</comment>
<dbReference type="InterPro" id="IPR006179">
    <property type="entry name" value="5_nucleotidase/apyrase"/>
</dbReference>
<reference evidence="6" key="2">
    <citation type="submission" date="2023-02" db="EMBL/GenBank/DDBJ databases">
        <title>'Rhodoalgimonas zhirmunskyi' gen. nov., isolated from a red alga.</title>
        <authorList>
            <person name="Nedashkovskaya O.I."/>
            <person name="Otstavnykh N.Y."/>
            <person name="Bystritskaya E.P."/>
            <person name="Balabanova L.A."/>
            <person name="Isaeva M.P."/>
        </authorList>
    </citation>
    <scope>NUCLEOTIDE SEQUENCE</scope>
    <source>
        <strain evidence="6">KCTC 52189</strain>
    </source>
</reference>